<sequence length="31" mass="3704">SYLLDFLVIIGHMDLAEAYRNTRLRVGFWYA</sequence>
<protein>
    <submittedName>
        <fullName evidence="1">Uncharacterized protein</fullName>
    </submittedName>
</protein>
<gene>
    <name evidence="1" type="ORF">S01H1_85566</name>
</gene>
<dbReference type="AlphaFoldDB" id="X0XFN8"/>
<reference evidence="1" key="1">
    <citation type="journal article" date="2014" name="Front. Microbiol.">
        <title>High frequency of phylogenetically diverse reductive dehalogenase-homologous genes in deep subseafloor sedimentary metagenomes.</title>
        <authorList>
            <person name="Kawai M."/>
            <person name="Futagami T."/>
            <person name="Toyoda A."/>
            <person name="Takaki Y."/>
            <person name="Nishi S."/>
            <person name="Hori S."/>
            <person name="Arai W."/>
            <person name="Tsubouchi T."/>
            <person name="Morono Y."/>
            <person name="Uchiyama I."/>
            <person name="Ito T."/>
            <person name="Fujiyama A."/>
            <person name="Inagaki F."/>
            <person name="Takami H."/>
        </authorList>
    </citation>
    <scope>NUCLEOTIDE SEQUENCE</scope>
    <source>
        <strain evidence="1">Expedition CK06-06</strain>
    </source>
</reference>
<evidence type="ECO:0000313" key="1">
    <source>
        <dbReference type="EMBL" id="GAG41974.1"/>
    </source>
</evidence>
<accession>X0XFN8</accession>
<name>X0XFN8_9ZZZZ</name>
<dbReference type="EMBL" id="BARS01058821">
    <property type="protein sequence ID" value="GAG41974.1"/>
    <property type="molecule type" value="Genomic_DNA"/>
</dbReference>
<proteinExistence type="predicted"/>
<feature type="non-terminal residue" evidence="1">
    <location>
        <position position="1"/>
    </location>
</feature>
<organism evidence="1">
    <name type="scientific">marine sediment metagenome</name>
    <dbReference type="NCBI Taxonomy" id="412755"/>
    <lineage>
        <taxon>unclassified sequences</taxon>
        <taxon>metagenomes</taxon>
        <taxon>ecological metagenomes</taxon>
    </lineage>
</organism>
<comment type="caution">
    <text evidence="1">The sequence shown here is derived from an EMBL/GenBank/DDBJ whole genome shotgun (WGS) entry which is preliminary data.</text>
</comment>